<accession>A0A2H9ZR53</accession>
<evidence type="ECO:0008006" key="7">
    <source>
        <dbReference type="Google" id="ProtNLM"/>
    </source>
</evidence>
<evidence type="ECO:0000313" key="5">
    <source>
        <dbReference type="EMBL" id="PKA45766.1"/>
    </source>
</evidence>
<dbReference type="GO" id="GO:0006353">
    <property type="term" value="P:DNA-templated transcription termination"/>
    <property type="evidence" value="ECO:0007669"/>
    <property type="project" value="UniProtKB-KW"/>
</dbReference>
<dbReference type="PANTHER" id="PTHR13068:SF78">
    <property type="entry name" value="MITOCHONDRIAL TRANSCRIPTION TERMINATION FACTOR FAMILY PROTEIN"/>
    <property type="match status" value="1"/>
</dbReference>
<dbReference type="PANTHER" id="PTHR13068">
    <property type="entry name" value="CGI-12 PROTEIN-RELATED"/>
    <property type="match status" value="1"/>
</dbReference>
<evidence type="ECO:0000256" key="2">
    <source>
        <dbReference type="ARBA" id="ARBA00022472"/>
    </source>
</evidence>
<proteinExistence type="inferred from homology"/>
<comment type="similarity">
    <text evidence="1">Belongs to the mTERF family.</text>
</comment>
<keyword evidence="2" id="KW-0804">Transcription</keyword>
<evidence type="ECO:0000256" key="4">
    <source>
        <dbReference type="SAM" id="MobiDB-lite"/>
    </source>
</evidence>
<dbReference type="EMBL" id="KZ454794">
    <property type="protein sequence ID" value="PKA45766.1"/>
    <property type="molecule type" value="Genomic_DNA"/>
</dbReference>
<dbReference type="Pfam" id="PF02536">
    <property type="entry name" value="mTERF"/>
    <property type="match status" value="2"/>
</dbReference>
<dbReference type="Gene3D" id="1.25.70.10">
    <property type="entry name" value="Transcription termination factor 3, mitochondrial"/>
    <property type="match status" value="1"/>
</dbReference>
<dbReference type="STRING" id="1088818.A0A2H9ZR53"/>
<evidence type="ECO:0000256" key="3">
    <source>
        <dbReference type="ARBA" id="ARBA00022946"/>
    </source>
</evidence>
<keyword evidence="2" id="KW-0805">Transcription regulation</keyword>
<keyword evidence="6" id="KW-1185">Reference proteome</keyword>
<dbReference type="InterPro" id="IPR003690">
    <property type="entry name" value="MTERF"/>
</dbReference>
<dbReference type="FunFam" id="1.25.70.10:FF:000010">
    <property type="entry name" value="Transcription termination factor MTEF1, chloroplastic"/>
    <property type="match status" value="1"/>
</dbReference>
<feature type="compositionally biased region" description="Low complexity" evidence="4">
    <location>
        <begin position="17"/>
        <end position="29"/>
    </location>
</feature>
<evidence type="ECO:0000256" key="1">
    <source>
        <dbReference type="ARBA" id="ARBA00007692"/>
    </source>
</evidence>
<dbReference type="OrthoDB" id="637682at2759"/>
<gene>
    <name evidence="5" type="ORF">AXF42_Ash018317</name>
</gene>
<dbReference type="AlphaFoldDB" id="A0A2H9ZR53"/>
<protein>
    <recommendedName>
        <fullName evidence="7">Transcription termination factor MTEF1, chloroplastic</fullName>
    </recommendedName>
</protein>
<evidence type="ECO:0000313" key="6">
    <source>
        <dbReference type="Proteomes" id="UP000236161"/>
    </source>
</evidence>
<feature type="region of interest" description="Disordered" evidence="4">
    <location>
        <begin position="17"/>
        <end position="45"/>
    </location>
</feature>
<dbReference type="SMART" id="SM00733">
    <property type="entry name" value="Mterf"/>
    <property type="match status" value="6"/>
</dbReference>
<sequence length="313" mass="34872">MPAIRFLCLPSPSAASTASAGGGSATTSGQLPPNLSTKPTAPTLLKLTTPQAPPHHLLLPADLPSDVKEKILSLEIIGVDSARAVFLNPNLRSASPESVHSVISFLLSKGIHHKDLPRILGMCPKILTSNISGELKPVFSFLSGDLHVPSSHFRRVVNKCPRLLVSSVRDQLRPALLYLRRLGFKDTFALAYNDPILLVSSVEKTIIPKLEFLTAIGFSREEAAAMVLRCPGLLTFSIENNFKPKYEYFAKVMGGRLEELKEFPQYFAFSLEKRIKPRNMEMVKEAQRKLPLPLMLKTTDEEFRDLMMKRRKR</sequence>
<dbReference type="Proteomes" id="UP000236161">
    <property type="component" value="Unassembled WGS sequence"/>
</dbReference>
<keyword evidence="2" id="KW-0806">Transcription termination</keyword>
<keyword evidence="3" id="KW-0809">Transit peptide</keyword>
<dbReference type="InterPro" id="IPR038538">
    <property type="entry name" value="MTERF_sf"/>
</dbReference>
<reference evidence="5 6" key="1">
    <citation type="journal article" date="2017" name="Nature">
        <title>The Apostasia genome and the evolution of orchids.</title>
        <authorList>
            <person name="Zhang G.Q."/>
            <person name="Liu K.W."/>
            <person name="Li Z."/>
            <person name="Lohaus R."/>
            <person name="Hsiao Y.Y."/>
            <person name="Niu S.C."/>
            <person name="Wang J.Y."/>
            <person name="Lin Y.C."/>
            <person name="Xu Q."/>
            <person name="Chen L.J."/>
            <person name="Yoshida K."/>
            <person name="Fujiwara S."/>
            <person name="Wang Z.W."/>
            <person name="Zhang Y.Q."/>
            <person name="Mitsuda N."/>
            <person name="Wang M."/>
            <person name="Liu G.H."/>
            <person name="Pecoraro L."/>
            <person name="Huang H.X."/>
            <person name="Xiao X.J."/>
            <person name="Lin M."/>
            <person name="Wu X.Y."/>
            <person name="Wu W.L."/>
            <person name="Chen Y.Y."/>
            <person name="Chang S.B."/>
            <person name="Sakamoto S."/>
            <person name="Ohme-Takagi M."/>
            <person name="Yagi M."/>
            <person name="Zeng S.J."/>
            <person name="Shen C.Y."/>
            <person name="Yeh C.M."/>
            <person name="Luo Y.B."/>
            <person name="Tsai W.C."/>
            <person name="Van de Peer Y."/>
            <person name="Liu Z.J."/>
        </authorList>
    </citation>
    <scope>NUCLEOTIDE SEQUENCE [LARGE SCALE GENOMIC DNA]</scope>
    <source>
        <strain evidence="6">cv. Shenzhen</strain>
        <tissue evidence="5">Stem</tissue>
    </source>
</reference>
<organism evidence="5 6">
    <name type="scientific">Apostasia shenzhenica</name>
    <dbReference type="NCBI Taxonomy" id="1088818"/>
    <lineage>
        <taxon>Eukaryota</taxon>
        <taxon>Viridiplantae</taxon>
        <taxon>Streptophyta</taxon>
        <taxon>Embryophyta</taxon>
        <taxon>Tracheophyta</taxon>
        <taxon>Spermatophyta</taxon>
        <taxon>Magnoliopsida</taxon>
        <taxon>Liliopsida</taxon>
        <taxon>Asparagales</taxon>
        <taxon>Orchidaceae</taxon>
        <taxon>Apostasioideae</taxon>
        <taxon>Apostasia</taxon>
    </lineage>
</organism>
<dbReference type="GO" id="GO:0003676">
    <property type="term" value="F:nucleic acid binding"/>
    <property type="evidence" value="ECO:0007669"/>
    <property type="project" value="InterPro"/>
</dbReference>
<name>A0A2H9ZR53_9ASPA</name>